<dbReference type="RefSeq" id="WP_162558596.1">
    <property type="nucleotide sequence ID" value="NZ_CP029347.1"/>
</dbReference>
<evidence type="ECO:0000256" key="1">
    <source>
        <dbReference type="ARBA" id="ARBA00004167"/>
    </source>
</evidence>
<dbReference type="PANTHER" id="PTHR36985">
    <property type="entry name" value="TRANSLOCATION AND ASSEMBLY MODULE SUBUNIT TAMB"/>
    <property type="match status" value="1"/>
</dbReference>
<dbReference type="KEGG" id="salh:HMF8227_02408"/>
<dbReference type="GO" id="GO:0005886">
    <property type="term" value="C:plasma membrane"/>
    <property type="evidence" value="ECO:0007669"/>
    <property type="project" value="InterPro"/>
</dbReference>
<dbReference type="EMBL" id="CP029347">
    <property type="protein sequence ID" value="AWL12860.1"/>
    <property type="molecule type" value="Genomic_DNA"/>
</dbReference>
<protein>
    <submittedName>
        <fullName evidence="6">Translocation and assembly module TamB</fullName>
    </submittedName>
</protein>
<evidence type="ECO:0000256" key="2">
    <source>
        <dbReference type="ARBA" id="ARBA00022692"/>
    </source>
</evidence>
<evidence type="ECO:0000313" key="7">
    <source>
        <dbReference type="Proteomes" id="UP000245728"/>
    </source>
</evidence>
<keyword evidence="7" id="KW-1185">Reference proteome</keyword>
<comment type="subcellular location">
    <subcellularLocation>
        <location evidence="1">Membrane</location>
        <topology evidence="1">Single-pass membrane protein</topology>
    </subcellularLocation>
</comment>
<dbReference type="AlphaFoldDB" id="A0A2S2E6I2"/>
<gene>
    <name evidence="6" type="ORF">HMF8227_02408</name>
</gene>
<sequence length="1256" mass="137436">MSLSKRLLRIGLTALGGIMAIILILLLLLLATPVGGRVLVWQAEQHLPQLTVGSVNGSVLGGLTLNDLRLSDPQVLISRVHLNVSSRALLKPELVVQKLTLDGLSLTLEAGNESQATTSQKSSGQGPLDLPEWLVPLRLRSLTINKAQLILPGADIQWQSLQLSAQLVEGHFTLAPLTLSKTQISLKPAPEPLPKTGPWPLAKLPDLPAPLPITLKRIQIQDLSVQQGEQTHKLDSASVALNWQQHQLQLQQLAISSPDYGRFDLTAETQLNWPYRVDAQASVSINAAILPKGLNLSPVELSLNGQMDDLRWSVQEQSLALSSKGQITLTDANTPFNAKLGLDSSRLSPLLPPELNRQLWLSKLHVTMAGDSQQQRFSLTQPFAMEAWGSQNAPAQLQLNASHSKGLLALNELLIQSGEKQRLLTQGQLTYQNGLSWQLDTALTRVPIPQTLTGINGILNGQVHQQGQWLEAQWWLKISDLELDGQLQHQPFKLTANARLGQHEQWFVDQLTLSAEAMALNLDAQGKLTDQWQLQGTLNSESVAGLLPQAEGSLTSQFHVSGPQQSPQIMVRASGEQWYLDNVQMDNWQLDADYRPLRSHAVEAALTLGKTRLRGYRTAGQLHLSGDRQAHKLTLSLDGDIGAQVSLSGGMESNNSWQGQVIQANWKLPYERLSLDKPIALTLGAQSHVQAHCWQGQFSQWCLNQPLNWPLTQTTELSAQVDYGPWASHWLTDQQLRGQAEINARLTPGNRGPELSLTGSSSPGHWYYQGSEQPLELLSWSGGKVKLETGAEAWDLALKLNQTATLPIVDLQGQLNPQTRQLSAKLALPEFDLNKLLPVIPSLDQLAGNLNARVQAQGPLESPELTGQITVSKAEMRIAATQTHIQQGHFDLNFTGRQLDYESQFIMGQGQAELEGQAQWQPGEGPWHQRIQASAWLQGHQLELAVLPELQASLSPNLHLNLDKQLSVTGQLTVDNGKLTLSQLPESAVQVSDDMVIQGQTQQDKTPLPINLALALVLDEPFVVEAFDFVGAIDGQLTASQTSPEPLQLFGNLDVTRGRYQAYGQDLQVQQGRVQFIGTPSNPVVQISAIRPLKNTDVKAGIRASGPASNLSVELFSDPTMDQQTILSYILTGRKPDDSGPQRSGKSQALLLAANQGISLTGGSLGQALNQVPVINDVTFDTEANASGQALATVSGYIGDRLYLKYGVGLLEPVNELTVRYYLLDQLWLEALSSIDRSVDLYYQFTIDEDEAAPKD</sequence>
<keyword evidence="3" id="KW-1133">Transmembrane helix</keyword>
<proteinExistence type="predicted"/>
<accession>A0A2S2E6I2</accession>
<evidence type="ECO:0000256" key="4">
    <source>
        <dbReference type="ARBA" id="ARBA00023136"/>
    </source>
</evidence>
<dbReference type="Proteomes" id="UP000245728">
    <property type="component" value="Chromosome"/>
</dbReference>
<dbReference type="Pfam" id="PF04357">
    <property type="entry name" value="TamB"/>
    <property type="match status" value="1"/>
</dbReference>
<dbReference type="PANTHER" id="PTHR36985:SF1">
    <property type="entry name" value="TRANSLOCATION AND ASSEMBLY MODULE SUBUNIT TAMB"/>
    <property type="match status" value="1"/>
</dbReference>
<evidence type="ECO:0000256" key="3">
    <source>
        <dbReference type="ARBA" id="ARBA00022989"/>
    </source>
</evidence>
<evidence type="ECO:0000313" key="6">
    <source>
        <dbReference type="EMBL" id="AWL12860.1"/>
    </source>
</evidence>
<name>A0A2S2E6I2_9ALTE</name>
<evidence type="ECO:0000259" key="5">
    <source>
        <dbReference type="Pfam" id="PF04357"/>
    </source>
</evidence>
<dbReference type="GO" id="GO:0009306">
    <property type="term" value="P:protein secretion"/>
    <property type="evidence" value="ECO:0007669"/>
    <property type="project" value="InterPro"/>
</dbReference>
<keyword evidence="2" id="KW-0812">Transmembrane</keyword>
<reference evidence="6 7" key="1">
    <citation type="submission" date="2018-05" db="EMBL/GenBank/DDBJ databases">
        <title>Salinimonas sp. HMF8227 Genome sequencing and assembly.</title>
        <authorList>
            <person name="Kang H."/>
            <person name="Kang J."/>
            <person name="Cha I."/>
            <person name="Kim H."/>
            <person name="Joh K."/>
        </authorList>
    </citation>
    <scope>NUCLEOTIDE SEQUENCE [LARGE SCALE GENOMIC DNA]</scope>
    <source>
        <strain evidence="6 7">HMF8227</strain>
    </source>
</reference>
<dbReference type="GO" id="GO:0097347">
    <property type="term" value="C:TAM protein secretion complex"/>
    <property type="evidence" value="ECO:0007669"/>
    <property type="project" value="TreeGrafter"/>
</dbReference>
<organism evidence="6 7">
    <name type="scientific">Saliniradius amylolyticus</name>
    <dbReference type="NCBI Taxonomy" id="2183582"/>
    <lineage>
        <taxon>Bacteria</taxon>
        <taxon>Pseudomonadati</taxon>
        <taxon>Pseudomonadota</taxon>
        <taxon>Gammaproteobacteria</taxon>
        <taxon>Alteromonadales</taxon>
        <taxon>Alteromonadaceae</taxon>
        <taxon>Saliniradius</taxon>
    </lineage>
</organism>
<dbReference type="InterPro" id="IPR007452">
    <property type="entry name" value="TamB_C"/>
</dbReference>
<keyword evidence="4" id="KW-0472">Membrane</keyword>
<feature type="domain" description="Translocation and assembly module TamB C-terminal" evidence="5">
    <location>
        <begin position="908"/>
        <end position="1245"/>
    </location>
</feature>